<keyword evidence="2" id="KW-1185">Reference proteome</keyword>
<evidence type="ECO:0000313" key="2">
    <source>
        <dbReference type="Proteomes" id="UP001054945"/>
    </source>
</evidence>
<dbReference type="PANTHER" id="PTHR43615:SF1">
    <property type="entry name" value="PPDK_N DOMAIN-CONTAINING PROTEIN"/>
    <property type="match status" value="1"/>
</dbReference>
<proteinExistence type="predicted"/>
<accession>A0AAV4U9I6</accession>
<dbReference type="InterPro" id="IPR051549">
    <property type="entry name" value="PEP_Utilizing_Enz"/>
</dbReference>
<name>A0AAV4U9I6_CAEEX</name>
<reference evidence="1 2" key="1">
    <citation type="submission" date="2021-06" db="EMBL/GenBank/DDBJ databases">
        <title>Caerostris extrusa draft genome.</title>
        <authorList>
            <person name="Kono N."/>
            <person name="Arakawa K."/>
        </authorList>
    </citation>
    <scope>NUCLEOTIDE SEQUENCE [LARGE SCALE GENOMIC DNA]</scope>
</reference>
<dbReference type="PANTHER" id="PTHR43615">
    <property type="entry name" value="PHOSPHOENOLPYRUVATE SYNTHASE-RELATED"/>
    <property type="match status" value="1"/>
</dbReference>
<dbReference type="AlphaFoldDB" id="A0AAV4U9I6"/>
<gene>
    <name evidence="1" type="primary">pps_12</name>
    <name evidence="1" type="ORF">CEXT_666931</name>
</gene>
<dbReference type="EMBL" id="BPLR01012514">
    <property type="protein sequence ID" value="GIY54418.1"/>
    <property type="molecule type" value="Genomic_DNA"/>
</dbReference>
<dbReference type="Proteomes" id="UP001054945">
    <property type="component" value="Unassembled WGS sequence"/>
</dbReference>
<evidence type="ECO:0000313" key="1">
    <source>
        <dbReference type="EMBL" id="GIY54418.1"/>
    </source>
</evidence>
<sequence>MGIGEIEERQVESLPGAISPLGLDILPKFWCIILRRDALEKGLGDHICKSKYFLTGFSAFYNRLMITVVEMINRYEFGTPNSKSLHDRHLLCTDNSSNWNMSMFDILVKEKGSFDNEVYTDFAKLLSTTTNVESANVPSSMQEVADQIVKDVSCEKFKSMTAKEALEWLKTTHLQSGHKFDNFLKDTGTDAFKNMILEQQHGKWILNH</sequence>
<protein>
    <submittedName>
        <fullName evidence="1">Phosphoenolpyruvate synthase</fullName>
    </submittedName>
</protein>
<comment type="caution">
    <text evidence="1">The sequence shown here is derived from an EMBL/GenBank/DDBJ whole genome shotgun (WGS) entry which is preliminary data.</text>
</comment>
<organism evidence="1 2">
    <name type="scientific">Caerostris extrusa</name>
    <name type="common">Bark spider</name>
    <name type="synonym">Caerostris bankana</name>
    <dbReference type="NCBI Taxonomy" id="172846"/>
    <lineage>
        <taxon>Eukaryota</taxon>
        <taxon>Metazoa</taxon>
        <taxon>Ecdysozoa</taxon>
        <taxon>Arthropoda</taxon>
        <taxon>Chelicerata</taxon>
        <taxon>Arachnida</taxon>
        <taxon>Araneae</taxon>
        <taxon>Araneomorphae</taxon>
        <taxon>Entelegynae</taxon>
        <taxon>Araneoidea</taxon>
        <taxon>Araneidae</taxon>
        <taxon>Caerostris</taxon>
    </lineage>
</organism>